<dbReference type="PANTHER" id="PTHR35841">
    <property type="entry name" value="PHOSPHONATES-BINDING PERIPLASMIC PROTEIN"/>
    <property type="match status" value="1"/>
</dbReference>
<dbReference type="Pfam" id="PF12974">
    <property type="entry name" value="Phosphonate-bd"/>
    <property type="match status" value="1"/>
</dbReference>
<dbReference type="Proteomes" id="UP000831151">
    <property type="component" value="Chromosome"/>
</dbReference>
<dbReference type="Gene3D" id="3.40.190.10">
    <property type="entry name" value="Periplasmic binding protein-like II"/>
    <property type="match status" value="2"/>
</dbReference>
<gene>
    <name evidence="4" type="ORF">M1R53_01810</name>
</gene>
<dbReference type="SUPFAM" id="SSF53850">
    <property type="entry name" value="Periplasmic binding protein-like II"/>
    <property type="match status" value="1"/>
</dbReference>
<dbReference type="PANTHER" id="PTHR35841:SF1">
    <property type="entry name" value="PHOSPHONATES-BINDING PERIPLASMIC PROTEIN"/>
    <property type="match status" value="1"/>
</dbReference>
<reference evidence="4" key="1">
    <citation type="submission" date="2022-04" db="EMBL/GenBank/DDBJ databases">
        <title>Complete genome sequences of Ezakiella coagulans and Fenollaria massiliensis.</title>
        <authorList>
            <person name="France M.T."/>
            <person name="Clifford J."/>
            <person name="Narina S."/>
            <person name="Rutt L."/>
            <person name="Ravel J."/>
        </authorList>
    </citation>
    <scope>NUCLEOTIDE SEQUENCE</scope>
    <source>
        <strain evidence="4">C0061C2</strain>
    </source>
</reference>
<evidence type="ECO:0000256" key="3">
    <source>
        <dbReference type="SAM" id="SignalP"/>
    </source>
</evidence>
<dbReference type="GO" id="GO:0043190">
    <property type="term" value="C:ATP-binding cassette (ABC) transporter complex"/>
    <property type="evidence" value="ECO:0007669"/>
    <property type="project" value="InterPro"/>
</dbReference>
<evidence type="ECO:0000256" key="2">
    <source>
        <dbReference type="ARBA" id="ARBA00022729"/>
    </source>
</evidence>
<protein>
    <submittedName>
        <fullName evidence="4">Phosphate/phosphite/phosphonate ABC transporter substrate-binding protein</fullName>
    </submittedName>
</protein>
<dbReference type="AlphaFoldDB" id="A0A9E7DK25"/>
<dbReference type="GO" id="GO:0055085">
    <property type="term" value="P:transmembrane transport"/>
    <property type="evidence" value="ECO:0007669"/>
    <property type="project" value="InterPro"/>
</dbReference>
<feature type="chain" id="PRO_5039636349" evidence="3">
    <location>
        <begin position="19"/>
        <end position="293"/>
    </location>
</feature>
<dbReference type="PROSITE" id="PS51257">
    <property type="entry name" value="PROKAR_LIPOPROTEIN"/>
    <property type="match status" value="1"/>
</dbReference>
<name>A0A9E7DK25_9FIRM</name>
<feature type="signal peptide" evidence="3">
    <location>
        <begin position="1"/>
        <end position="18"/>
    </location>
</feature>
<evidence type="ECO:0000256" key="1">
    <source>
        <dbReference type="ARBA" id="ARBA00007162"/>
    </source>
</evidence>
<dbReference type="InterPro" id="IPR005770">
    <property type="entry name" value="PhnD"/>
</dbReference>
<keyword evidence="5" id="KW-1185">Reference proteome</keyword>
<dbReference type="NCBIfam" id="TIGR01098">
    <property type="entry name" value="3A0109s03R"/>
    <property type="match status" value="1"/>
</dbReference>
<organism evidence="4 5">
    <name type="scientific">Fenollaria massiliensis</name>
    <dbReference type="NCBI Taxonomy" id="938288"/>
    <lineage>
        <taxon>Bacteria</taxon>
        <taxon>Bacillati</taxon>
        <taxon>Bacillota</taxon>
        <taxon>Clostridia</taxon>
        <taxon>Eubacteriales</taxon>
        <taxon>Fenollaria</taxon>
    </lineage>
</organism>
<evidence type="ECO:0000313" key="4">
    <source>
        <dbReference type="EMBL" id="UQK59415.1"/>
    </source>
</evidence>
<keyword evidence="2 3" id="KW-0732">Signal</keyword>
<dbReference type="CDD" id="cd01071">
    <property type="entry name" value="PBP2_PhnD_like"/>
    <property type="match status" value="1"/>
</dbReference>
<dbReference type="KEGG" id="fms:M1R53_01810"/>
<accession>A0A9E7DK25</accession>
<comment type="similarity">
    <text evidence="1">Belongs to the phosphate/phosphite/phosphonate binding protein family.</text>
</comment>
<proteinExistence type="inferred from homology"/>
<dbReference type="RefSeq" id="WP_249242866.1">
    <property type="nucleotide sequence ID" value="NZ_CP096649.1"/>
</dbReference>
<sequence length="293" mass="32270">MKKFILTLIILSMLMALVSCKPKEKEELKLGFVPLVDQDKLEDLTEPLTNILTDKLGTKVSMFTSTNYVGVVEALGSGKVDFAIIPPFAYVLANKNGGAQVLLSALNKDGKNYYRSELLVRKDSGIKEAYEKDGYEALKGKKIAFVDPESASGYIYPGAMLVKGGLDLEKDIEYMFAGGHDKAVQMLLNGDVDVCATYEGAEKKLMKDFDGLEGLEVLEYTDKIPYVCVAASKDLSDDMKKKIKEVFQNDLSSGEGKEACEKIFNLTGFVEATNDDFRNVIDTAKIMNVDLSK</sequence>
<evidence type="ECO:0000313" key="5">
    <source>
        <dbReference type="Proteomes" id="UP000831151"/>
    </source>
</evidence>
<dbReference type="EMBL" id="CP096649">
    <property type="protein sequence ID" value="UQK59415.1"/>
    <property type="molecule type" value="Genomic_DNA"/>
</dbReference>